<keyword evidence="9" id="KW-1185">Reference proteome</keyword>
<dbReference type="PANTHER" id="PTHR33307:SF6">
    <property type="entry name" value="ALPHA-RHAMNOSIDASE (EUROFUNG)-RELATED"/>
    <property type="match status" value="1"/>
</dbReference>
<comment type="catalytic activity">
    <reaction evidence="1">
        <text>Hydrolysis of terminal non-reducing alpha-L-rhamnose residues in alpha-L-rhamnosides.</text>
        <dbReference type="EC" id="3.2.1.40"/>
    </reaction>
</comment>
<dbReference type="Pfam" id="PF08531">
    <property type="entry name" value="Bac_rhamnosid_N"/>
    <property type="match status" value="1"/>
</dbReference>
<proteinExistence type="predicted"/>
<sequence length="1096" mass="123279">MGLSLTELLVEYLRSPLGLDEKAPRFSWQLSSDKKDTLQTAVEIRVREAKTEEEVWDSGLLSTDVSTGITYEGKALKPCTAYVVQVEVTDNYGRKAVAETVFETGFLKKDKSVWEGADWIGAPDFHVAANARGVFVLESTFRMKEGSKRAGVVFGANDFRLLDHNQNEYGLEGENYIRYEINRAGETPVLDIYRVGYAKDDKKDVPFATVELDKNVNFDEFHCLKIVVDGDKAFTYLDEKPVDVPETAMGPMKISGRVLNPRGHNDVLTYPRLNEIGFFAGEGDTAYFKDLTVKNLRTPGRTFVEETPEKVSSIFAELPKEEGCFAVSGTQITKDPSRGAIPMLRSNIPVRKDAALQRARLYVTARGIYDVHVNGARITENLLAPGLTQYDRRMNYQAYDLTGILKPGNNGIGVALGSGWWCDAQTFVVKNYNYFGDKEALLAKIVLEFADGDREIYTTNPETWKYFGDGPYRYSGFFLGEQYDARKKGVYDAFSLADFDDSGWSAAAKEPWELPVIAENRTFPAGFGRSWPQVHGGEVSFEGGYPAPVHVTAVRSAKKRLDQGEKIYIYDLEQEMAGVPRIHFREKAGTKVIIRYAEVLYPNLPEYGENVGKLMLENYRDATSTDIYICSGEEGEVYQPRFTFHGYRYIEISGVENPPALSEVESLQYSSIEKFAGSFESSHALLNRFTENVHWSQLCNFINIPTDCPQRNERMGWAGDTHVFCHTALLNSDLKLFYERYLQAFEDLQTGEGQYPEIAPVGGGFGGVTYECASIFIAYELYEQYGDTRILEKYYPGMKKYMEYMKDKGLPGAGSPAVGPLGDWLAPEETDLPLLWNAFYYREAILMEKIAGILKDEEGAKTYHELAEKCRRYWNDTFVDPETKKTRTLEGKPCDTQCSYVLGLQYGVMEDREAAAKHLLRKTRAANHTVGTGFFGTGLLNQALCDTGASEDAYKLMLQTAFPSWLYPVTQGATTIWEHWDSLTEEKGFGGQNAMNSFNHYSLGSVLSWLYQYVLGIRREEEHPGFTHFRLEPVIGDLTWAKGSVNSPCGVIESGWKKENGRILYQCEIPVNTRATLVLPGGKSEELGSGRHEFTV</sequence>
<organism evidence="8 9">
    <name type="scientific">Fusicatenibacter faecihominis</name>
    <dbReference type="NCBI Taxonomy" id="2881276"/>
    <lineage>
        <taxon>Bacteria</taxon>
        <taxon>Bacillati</taxon>
        <taxon>Bacillota</taxon>
        <taxon>Clostridia</taxon>
        <taxon>Lachnospirales</taxon>
        <taxon>Lachnospiraceae</taxon>
        <taxon>Fusicatenibacter</taxon>
    </lineage>
</organism>
<dbReference type="InterPro" id="IPR012341">
    <property type="entry name" value="6hp_glycosidase-like_sf"/>
</dbReference>
<dbReference type="Pfam" id="PF17390">
    <property type="entry name" value="Bac_rhamnosid_C"/>
    <property type="match status" value="1"/>
</dbReference>
<dbReference type="Gene3D" id="2.60.40.10">
    <property type="entry name" value="Immunoglobulins"/>
    <property type="match status" value="1"/>
</dbReference>
<dbReference type="Pfam" id="PF17389">
    <property type="entry name" value="Bac_rhamnosid6H"/>
    <property type="match status" value="1"/>
</dbReference>
<dbReference type="Gene3D" id="2.60.420.10">
    <property type="entry name" value="Maltose phosphorylase, domain 3"/>
    <property type="match status" value="1"/>
</dbReference>
<feature type="domain" description="Alpha-L-rhamnosidase six-hairpin glycosidase" evidence="6">
    <location>
        <begin position="676"/>
        <end position="1014"/>
    </location>
</feature>
<evidence type="ECO:0000256" key="2">
    <source>
        <dbReference type="ARBA" id="ARBA00012652"/>
    </source>
</evidence>
<dbReference type="PANTHER" id="PTHR33307">
    <property type="entry name" value="ALPHA-RHAMNOSIDASE (EUROFUNG)"/>
    <property type="match status" value="1"/>
</dbReference>
<name>A0AAE3DVQ2_9FIRM</name>
<feature type="domain" description="Bacterial alpha-L-rhamnosidase N-terminal" evidence="5">
    <location>
        <begin position="356"/>
        <end position="514"/>
    </location>
</feature>
<feature type="domain" description="Alpha-L-rhamnosidase concanavalin-like" evidence="4">
    <location>
        <begin position="565"/>
        <end position="667"/>
    </location>
</feature>
<accession>A0AAE3DVQ2</accession>
<feature type="domain" description="Alpha-L-rhamnosidase C-terminal" evidence="7">
    <location>
        <begin position="1016"/>
        <end position="1089"/>
    </location>
</feature>
<dbReference type="PIRSF" id="PIRSF010631">
    <property type="entry name" value="A-rhamnsds"/>
    <property type="match status" value="1"/>
</dbReference>
<evidence type="ECO:0000256" key="3">
    <source>
        <dbReference type="ARBA" id="ARBA00022801"/>
    </source>
</evidence>
<dbReference type="Proteomes" id="UP001197875">
    <property type="component" value="Unassembled WGS sequence"/>
</dbReference>
<dbReference type="Pfam" id="PF05592">
    <property type="entry name" value="Bac_rhamnosid"/>
    <property type="match status" value="1"/>
</dbReference>
<dbReference type="Pfam" id="PF25788">
    <property type="entry name" value="Ig_Rha78A_N"/>
    <property type="match status" value="1"/>
</dbReference>
<protein>
    <recommendedName>
        <fullName evidence="2">alpha-L-rhamnosidase</fullName>
        <ecNumber evidence="2">3.2.1.40</ecNumber>
    </recommendedName>
</protein>
<evidence type="ECO:0000313" key="8">
    <source>
        <dbReference type="EMBL" id="MCC2191363.1"/>
    </source>
</evidence>
<comment type="caution">
    <text evidence="8">The sequence shown here is derived from an EMBL/GenBank/DDBJ whole genome shotgun (WGS) entry which is preliminary data.</text>
</comment>
<evidence type="ECO:0000313" key="9">
    <source>
        <dbReference type="Proteomes" id="UP001197875"/>
    </source>
</evidence>
<evidence type="ECO:0000259" key="4">
    <source>
        <dbReference type="Pfam" id="PF05592"/>
    </source>
</evidence>
<dbReference type="RefSeq" id="WP_227616240.1">
    <property type="nucleotide sequence ID" value="NZ_JAJEPR010000050.1"/>
</dbReference>
<gene>
    <name evidence="8" type="ORF">LKD71_16480</name>
</gene>
<evidence type="ECO:0000259" key="5">
    <source>
        <dbReference type="Pfam" id="PF08531"/>
    </source>
</evidence>
<dbReference type="InterPro" id="IPR016007">
    <property type="entry name" value="Alpha_rhamnosid"/>
</dbReference>
<dbReference type="Gene3D" id="2.60.120.260">
    <property type="entry name" value="Galactose-binding domain-like"/>
    <property type="match status" value="2"/>
</dbReference>
<dbReference type="InterPro" id="IPR013737">
    <property type="entry name" value="Bac_rhamnosid_N"/>
</dbReference>
<dbReference type="InterPro" id="IPR008928">
    <property type="entry name" value="6-hairpin_glycosidase_sf"/>
</dbReference>
<dbReference type="InterPro" id="IPR008902">
    <property type="entry name" value="Rhamnosid_concanavalin"/>
</dbReference>
<dbReference type="EMBL" id="JAJEPR010000050">
    <property type="protein sequence ID" value="MCC2191363.1"/>
    <property type="molecule type" value="Genomic_DNA"/>
</dbReference>
<dbReference type="GO" id="GO:0030596">
    <property type="term" value="F:alpha-L-rhamnosidase activity"/>
    <property type="evidence" value="ECO:0007669"/>
    <property type="project" value="UniProtKB-EC"/>
</dbReference>
<keyword evidence="3 8" id="KW-0378">Hydrolase</keyword>
<dbReference type="SUPFAM" id="SSF48208">
    <property type="entry name" value="Six-hairpin glycosidases"/>
    <property type="match status" value="1"/>
</dbReference>
<evidence type="ECO:0000256" key="1">
    <source>
        <dbReference type="ARBA" id="ARBA00001445"/>
    </source>
</evidence>
<evidence type="ECO:0000259" key="6">
    <source>
        <dbReference type="Pfam" id="PF17389"/>
    </source>
</evidence>
<dbReference type="InterPro" id="IPR013783">
    <property type="entry name" value="Ig-like_fold"/>
</dbReference>
<evidence type="ECO:0000259" key="7">
    <source>
        <dbReference type="Pfam" id="PF17390"/>
    </source>
</evidence>
<dbReference type="InterPro" id="IPR035398">
    <property type="entry name" value="Bac_rhamnosid_C"/>
</dbReference>
<dbReference type="InterPro" id="IPR035396">
    <property type="entry name" value="Bac_rhamnosid6H"/>
</dbReference>
<dbReference type="AlphaFoldDB" id="A0AAE3DVQ2"/>
<dbReference type="Gene3D" id="1.50.10.10">
    <property type="match status" value="1"/>
</dbReference>
<dbReference type="GO" id="GO:0005975">
    <property type="term" value="P:carbohydrate metabolic process"/>
    <property type="evidence" value="ECO:0007669"/>
    <property type="project" value="InterPro"/>
</dbReference>
<dbReference type="EC" id="3.2.1.40" evidence="2"/>
<reference evidence="8 9" key="1">
    <citation type="submission" date="2021-10" db="EMBL/GenBank/DDBJ databases">
        <title>Anaerobic single-cell dispensing facilitates the cultivation of human gut bacteria.</title>
        <authorList>
            <person name="Afrizal A."/>
        </authorList>
    </citation>
    <scope>NUCLEOTIDE SEQUENCE [LARGE SCALE GENOMIC DNA]</scope>
    <source>
        <strain evidence="8 9">CLA-AA-H277</strain>
    </source>
</reference>